<dbReference type="FunFam" id="3.30.300.90:FF:000002">
    <property type="entry name" value="Acid stress protein IbaG"/>
    <property type="match status" value="1"/>
</dbReference>
<dbReference type="EMBL" id="CAADJE010000043">
    <property type="protein sequence ID" value="VFS93397.1"/>
    <property type="molecule type" value="Genomic_DNA"/>
</dbReference>
<dbReference type="Gene3D" id="3.30.300.90">
    <property type="entry name" value="BolA-like"/>
    <property type="match status" value="1"/>
</dbReference>
<dbReference type="Pfam" id="PF01722">
    <property type="entry name" value="BolA"/>
    <property type="match status" value="1"/>
</dbReference>
<dbReference type="InterPro" id="IPR036065">
    <property type="entry name" value="BolA-like_sf"/>
</dbReference>
<organism evidence="7 9">
    <name type="scientific">Raoultella planticola</name>
    <name type="common">Klebsiella planticola</name>
    <dbReference type="NCBI Taxonomy" id="575"/>
    <lineage>
        <taxon>Bacteria</taxon>
        <taxon>Pseudomonadati</taxon>
        <taxon>Pseudomonadota</taxon>
        <taxon>Gammaproteobacteria</taxon>
        <taxon>Enterobacterales</taxon>
        <taxon>Enterobacteriaceae</taxon>
        <taxon>Klebsiella/Raoultella group</taxon>
        <taxon>Raoultella</taxon>
    </lineage>
</organism>
<evidence type="ECO:0000256" key="4">
    <source>
        <dbReference type="ARBA" id="ARBA00067775"/>
    </source>
</evidence>
<dbReference type="Proteomes" id="UP000078124">
    <property type="component" value="Unassembled WGS sequence"/>
</dbReference>
<evidence type="ECO:0000256" key="1">
    <source>
        <dbReference type="ARBA" id="ARBA00005578"/>
    </source>
</evidence>
<evidence type="ECO:0000313" key="8">
    <source>
        <dbReference type="Proteomes" id="UP000078124"/>
    </source>
</evidence>
<dbReference type="InterPro" id="IPR002634">
    <property type="entry name" value="BolA"/>
</dbReference>
<evidence type="ECO:0000313" key="9">
    <source>
        <dbReference type="Proteomes" id="UP000345637"/>
    </source>
</evidence>
<dbReference type="AlphaFoldDB" id="A0A2X2EDK0"/>
<sequence length="97" mass="11201">MLGYFHYQIKFEPMENHEIQTVLMNALSLQEVHVSGDGSHFQVIAVGEMFDGMSRVKKQQAVYAPLMEYIADNRIHALSIKAFTPQEWARDRKLNGF</sequence>
<dbReference type="InterPro" id="IPR050961">
    <property type="entry name" value="BolA/IbaG_stress_morph_reg"/>
</dbReference>
<dbReference type="Proteomes" id="UP000345637">
    <property type="component" value="Unassembled WGS sequence"/>
</dbReference>
<gene>
    <name evidence="7" type="primary">yrbA</name>
    <name evidence="7" type="ORF">NCTC12998_07562</name>
    <name evidence="6" type="ORF">SAMEA2273876_04218</name>
</gene>
<dbReference type="SUPFAM" id="SSF82657">
    <property type="entry name" value="BolA-like"/>
    <property type="match status" value="1"/>
</dbReference>
<dbReference type="PANTHER" id="PTHR46229">
    <property type="entry name" value="BOLA TRANSCRIPTION REGULATOR"/>
    <property type="match status" value="1"/>
</dbReference>
<accession>A0A2X2EDK0</accession>
<evidence type="ECO:0000256" key="3">
    <source>
        <dbReference type="ARBA" id="ARBA00057372"/>
    </source>
</evidence>
<dbReference type="PANTHER" id="PTHR46229:SF4">
    <property type="entry name" value="ACID STRESS PROTEIN IBAG"/>
    <property type="match status" value="1"/>
</dbReference>
<evidence type="ECO:0000313" key="6">
    <source>
        <dbReference type="EMBL" id="SBM38585.1"/>
    </source>
</evidence>
<evidence type="ECO:0000256" key="5">
    <source>
        <dbReference type="RuleBase" id="RU003860"/>
    </source>
</evidence>
<comment type="similarity">
    <text evidence="1 5">Belongs to the BolA/IbaG family.</text>
</comment>
<dbReference type="EMBL" id="FLAC01000019">
    <property type="protein sequence ID" value="SBM38585.1"/>
    <property type="molecule type" value="Genomic_DNA"/>
</dbReference>
<name>A0A2X2EDK0_RAOPL</name>
<protein>
    <recommendedName>
        <fullName evidence="4">Acid stress protein IbaG</fullName>
    </recommendedName>
</protein>
<proteinExistence type="inferred from homology"/>
<evidence type="ECO:0000313" key="7">
    <source>
        <dbReference type="EMBL" id="VFS93397.1"/>
    </source>
</evidence>
<evidence type="ECO:0000256" key="2">
    <source>
        <dbReference type="ARBA" id="ARBA00023016"/>
    </source>
</evidence>
<reference evidence="7 9" key="1">
    <citation type="submission" date="2019-03" db="EMBL/GenBank/DDBJ databases">
        <authorList>
            <consortium name="Pathogen Informatics"/>
        </authorList>
    </citation>
    <scope>NUCLEOTIDE SEQUENCE [LARGE SCALE GENOMIC DNA]</scope>
    <source>
        <strain evidence="6 8">2880STDY5682802</strain>
        <strain evidence="7 9">NCTC12998</strain>
    </source>
</reference>
<comment type="function">
    <text evidence="3">Involved in cell resistance against acid stress.</text>
</comment>
<keyword evidence="2" id="KW-0346">Stress response</keyword>
<dbReference type="PIRSF" id="PIRSF003113">
    <property type="entry name" value="BolA"/>
    <property type="match status" value="1"/>
</dbReference>